<proteinExistence type="predicted"/>
<evidence type="ECO:0000313" key="2">
    <source>
        <dbReference type="EMBL" id="KAK4359506.1"/>
    </source>
</evidence>
<sequence length="409" mass="47689">MQFMPNTRSQGKSLVIFDLKIKRTFHKANNLSGEVPPGLVENREVTVVEIAHPRVLVLNFARPSLENTSKVIAKPAIIRNFELKEGTMRLILAKTYEEMDAILNLIFVDSQVYVDTSRSWITQKASRVFQVDEMTALRAEVIQIAHAITGQATQMLLRDLIRDSERGLFRDRSVFDKSGPVNIDMILEMYDNFQLSRSDNDQWAINIRGEYVPLQLSAMCAILGVPNHPIEPLKDFTRRLDYKEIRETMCGPDSEAKWTRYDGKYRRHKSMQMRNFYRDARVWLRLLNNWITPLDYYTNVQKERVCIVYFLMKVACYYWVFDDLRDDESVVEQVPKVEFWQHAHHILDDDLMKGDGAEGDEAESQAQGNSEDKKDGFKPDDVSLSQFLRLSHFEEVVCELCMLKICWHD</sequence>
<reference evidence="2" key="1">
    <citation type="submission" date="2023-12" db="EMBL/GenBank/DDBJ databases">
        <title>Genome assembly of Anisodus tanguticus.</title>
        <authorList>
            <person name="Wang Y.-J."/>
        </authorList>
    </citation>
    <scope>NUCLEOTIDE SEQUENCE</scope>
    <source>
        <strain evidence="2">KB-2021</strain>
        <tissue evidence="2">Leaf</tissue>
    </source>
</reference>
<gene>
    <name evidence="2" type="ORF">RND71_021735</name>
</gene>
<protein>
    <submittedName>
        <fullName evidence="2">Uncharacterized protein</fullName>
    </submittedName>
</protein>
<name>A0AAE1RX38_9SOLA</name>
<dbReference type="AlphaFoldDB" id="A0AAE1RX38"/>
<evidence type="ECO:0000313" key="3">
    <source>
        <dbReference type="Proteomes" id="UP001291623"/>
    </source>
</evidence>
<keyword evidence="3" id="KW-1185">Reference proteome</keyword>
<accession>A0AAE1RX38</accession>
<organism evidence="2 3">
    <name type="scientific">Anisodus tanguticus</name>
    <dbReference type="NCBI Taxonomy" id="243964"/>
    <lineage>
        <taxon>Eukaryota</taxon>
        <taxon>Viridiplantae</taxon>
        <taxon>Streptophyta</taxon>
        <taxon>Embryophyta</taxon>
        <taxon>Tracheophyta</taxon>
        <taxon>Spermatophyta</taxon>
        <taxon>Magnoliopsida</taxon>
        <taxon>eudicotyledons</taxon>
        <taxon>Gunneridae</taxon>
        <taxon>Pentapetalae</taxon>
        <taxon>asterids</taxon>
        <taxon>lamiids</taxon>
        <taxon>Solanales</taxon>
        <taxon>Solanaceae</taxon>
        <taxon>Solanoideae</taxon>
        <taxon>Hyoscyameae</taxon>
        <taxon>Anisodus</taxon>
    </lineage>
</organism>
<dbReference type="Proteomes" id="UP001291623">
    <property type="component" value="Unassembled WGS sequence"/>
</dbReference>
<feature type="region of interest" description="Disordered" evidence="1">
    <location>
        <begin position="356"/>
        <end position="378"/>
    </location>
</feature>
<evidence type="ECO:0000256" key="1">
    <source>
        <dbReference type="SAM" id="MobiDB-lite"/>
    </source>
</evidence>
<dbReference type="EMBL" id="JAVYJV010000011">
    <property type="protein sequence ID" value="KAK4359506.1"/>
    <property type="molecule type" value="Genomic_DNA"/>
</dbReference>
<comment type="caution">
    <text evidence="2">The sequence shown here is derived from an EMBL/GenBank/DDBJ whole genome shotgun (WGS) entry which is preliminary data.</text>
</comment>